<gene>
    <name evidence="1" type="ORF">AMQ74_00684</name>
</gene>
<comment type="caution">
    <text evidence="1">The sequence shown here is derived from an EMBL/GenBank/DDBJ whole genome shotgun (WGS) entry which is preliminary data.</text>
</comment>
<evidence type="ECO:0000313" key="1">
    <source>
        <dbReference type="EMBL" id="KYC52617.1"/>
    </source>
</evidence>
<organism evidence="1 2">
    <name type="scientific">Candidatus Methanofastidiosum methylothiophilum</name>
    <dbReference type="NCBI Taxonomy" id="1705564"/>
    <lineage>
        <taxon>Archaea</taxon>
        <taxon>Methanobacteriati</taxon>
        <taxon>Methanobacteriota</taxon>
        <taxon>Stenosarchaea group</taxon>
        <taxon>Candidatus Methanofastidiosia</taxon>
        <taxon>Candidatus Methanofastidiosales</taxon>
        <taxon>Candidatus Methanofastidiosaceae</taxon>
        <taxon>Candidatus Methanofastidiosum</taxon>
    </lineage>
</organism>
<dbReference type="AlphaFoldDB" id="A0A150J5T8"/>
<name>A0A150J5T8_9EURY</name>
<reference evidence="1 2" key="1">
    <citation type="journal article" date="2016" name="ISME J.">
        <title>Chasing the elusive Euryarchaeota class WSA2: genomes reveal a uniquely fastidious methyl-reducing methanogen.</title>
        <authorList>
            <person name="Nobu M.K."/>
            <person name="Narihiro T."/>
            <person name="Kuroda K."/>
            <person name="Mei R."/>
            <person name="Liu W.T."/>
        </authorList>
    </citation>
    <scope>NUCLEOTIDE SEQUENCE [LARGE SCALE GENOMIC DNA]</scope>
    <source>
        <strain evidence="1">U1lsi0528_Bin089</strain>
    </source>
</reference>
<evidence type="ECO:0000313" key="2">
    <source>
        <dbReference type="Proteomes" id="UP000075578"/>
    </source>
</evidence>
<dbReference type="EMBL" id="LNGD01000027">
    <property type="protein sequence ID" value="KYC52617.1"/>
    <property type="molecule type" value="Genomic_DNA"/>
</dbReference>
<sequence length="40" mass="4860">MTRRNKKELLQYIKKDPTFISKCHFAQRVMEDILTATFKE</sequence>
<proteinExistence type="predicted"/>
<accession>A0A150J5T8</accession>
<dbReference type="Proteomes" id="UP000075578">
    <property type="component" value="Unassembled WGS sequence"/>
</dbReference>
<protein>
    <submittedName>
        <fullName evidence="1">Uncharacterized protein</fullName>
    </submittedName>
</protein>